<dbReference type="InterPro" id="IPR042094">
    <property type="entry name" value="T2SS_GspF_sf"/>
</dbReference>
<keyword evidence="3 6" id="KW-0812">Transmembrane</keyword>
<keyword evidence="2" id="KW-1003">Cell membrane</keyword>
<evidence type="ECO:0000256" key="2">
    <source>
        <dbReference type="ARBA" id="ARBA00022475"/>
    </source>
</evidence>
<evidence type="ECO:0000256" key="4">
    <source>
        <dbReference type="ARBA" id="ARBA00022989"/>
    </source>
</evidence>
<feature type="transmembrane region" description="Helical" evidence="6">
    <location>
        <begin position="269"/>
        <end position="286"/>
    </location>
</feature>
<evidence type="ECO:0000313" key="9">
    <source>
        <dbReference type="Proteomes" id="UP000236023"/>
    </source>
</evidence>
<keyword evidence="4 6" id="KW-1133">Transmembrane helix</keyword>
<evidence type="ECO:0000256" key="6">
    <source>
        <dbReference type="SAM" id="Phobius"/>
    </source>
</evidence>
<evidence type="ECO:0000256" key="1">
    <source>
        <dbReference type="ARBA" id="ARBA00004651"/>
    </source>
</evidence>
<feature type="transmembrane region" description="Helical" evidence="6">
    <location>
        <begin position="68"/>
        <end position="85"/>
    </location>
</feature>
<dbReference type="AlphaFoldDB" id="A0A2N8STJ0"/>
<evidence type="ECO:0000256" key="5">
    <source>
        <dbReference type="ARBA" id="ARBA00023136"/>
    </source>
</evidence>
<dbReference type="GO" id="GO:0005886">
    <property type="term" value="C:plasma membrane"/>
    <property type="evidence" value="ECO:0007669"/>
    <property type="project" value="UniProtKB-SubCell"/>
</dbReference>
<comment type="subcellular location">
    <subcellularLocation>
        <location evidence="1">Cell membrane</location>
        <topology evidence="1">Multi-pass membrane protein</topology>
    </subcellularLocation>
</comment>
<proteinExistence type="predicted"/>
<dbReference type="Proteomes" id="UP000236023">
    <property type="component" value="Unassembled WGS sequence"/>
</dbReference>
<feature type="transmembrane region" description="Helical" evidence="6">
    <location>
        <begin position="91"/>
        <end position="109"/>
    </location>
</feature>
<feature type="domain" description="Type II secretion system protein GspF" evidence="7">
    <location>
        <begin position="125"/>
        <end position="250"/>
    </location>
</feature>
<accession>A0A2N8STJ0</accession>
<dbReference type="Gene3D" id="1.20.81.30">
    <property type="entry name" value="Type II secretion system (T2SS), domain F"/>
    <property type="match status" value="1"/>
</dbReference>
<feature type="transmembrane region" description="Helical" evidence="6">
    <location>
        <begin position="6"/>
        <end position="24"/>
    </location>
</feature>
<organism evidence="8 9">
    <name type="scientific">Stutzerimonas stutzeri</name>
    <name type="common">Pseudomonas stutzeri</name>
    <dbReference type="NCBI Taxonomy" id="316"/>
    <lineage>
        <taxon>Bacteria</taxon>
        <taxon>Pseudomonadati</taxon>
        <taxon>Pseudomonadota</taxon>
        <taxon>Gammaproteobacteria</taxon>
        <taxon>Pseudomonadales</taxon>
        <taxon>Pseudomonadaceae</taxon>
        <taxon>Stutzerimonas</taxon>
    </lineage>
</organism>
<dbReference type="PANTHER" id="PTHR35007">
    <property type="entry name" value="INTEGRAL MEMBRANE PROTEIN-RELATED"/>
    <property type="match status" value="1"/>
</dbReference>
<evidence type="ECO:0000259" key="7">
    <source>
        <dbReference type="Pfam" id="PF00482"/>
    </source>
</evidence>
<sequence length="292" mass="32234">MMAVMGLVALVSLAAGSILLRRGLRQARSEQVLQRLTNAQPAQARGAGRQRLERALLRAGLQVDGRHLGAWLMSWLAGLVLSALLGGSWPLLLAMALLPPLVLRAYLAWRYRQRVRRMIEQLPPFLDQVIRSLKSGRTLGDGVLLAMQNAVEPLHAGFARSRRNIERGMPLDEALDDFAELYEQDEFRILALGVRVNQRYGGNASELLENLIGMIRDRERAARQLRAMTGETRISALVLAGLPVSLAAYIFISTPAFLLGLWADATGKLVLLAALVLQAAGSFLLWRMQRSV</sequence>
<feature type="transmembrane region" description="Helical" evidence="6">
    <location>
        <begin position="236"/>
        <end position="263"/>
    </location>
</feature>
<dbReference type="RefSeq" id="WP_102895499.1">
    <property type="nucleotide sequence ID" value="NZ_JAMOHU010000024.1"/>
</dbReference>
<gene>
    <name evidence="8" type="ORF">CXK94_19140</name>
</gene>
<evidence type="ECO:0000256" key="3">
    <source>
        <dbReference type="ARBA" id="ARBA00022692"/>
    </source>
</evidence>
<keyword evidence="5 6" id="KW-0472">Membrane</keyword>
<dbReference type="InterPro" id="IPR018076">
    <property type="entry name" value="T2SS_GspF_dom"/>
</dbReference>
<comment type="caution">
    <text evidence="8">The sequence shown here is derived from an EMBL/GenBank/DDBJ whole genome shotgun (WGS) entry which is preliminary data.</text>
</comment>
<name>A0A2N8STJ0_STUST</name>
<reference evidence="8 9" key="1">
    <citation type="submission" date="2018-01" db="EMBL/GenBank/DDBJ databases">
        <title>Denitrification phenotypes of diverse strains of Pseudomonas stutzeri.</title>
        <authorList>
            <person name="Milligan D.A."/>
            <person name="Bergaust L."/>
            <person name="Bakken L.R."/>
            <person name="Frostegard A."/>
        </authorList>
    </citation>
    <scope>NUCLEOTIDE SEQUENCE [LARGE SCALE GENOMIC DNA]</scope>
    <source>
        <strain evidence="8 9">24a75</strain>
    </source>
</reference>
<dbReference type="EMBL" id="POUT01000014">
    <property type="protein sequence ID" value="PNG05816.1"/>
    <property type="molecule type" value="Genomic_DNA"/>
</dbReference>
<dbReference type="Pfam" id="PF00482">
    <property type="entry name" value="T2SSF"/>
    <property type="match status" value="1"/>
</dbReference>
<dbReference type="PANTHER" id="PTHR35007:SF1">
    <property type="entry name" value="PILUS ASSEMBLY PROTEIN"/>
    <property type="match status" value="1"/>
</dbReference>
<evidence type="ECO:0000313" key="8">
    <source>
        <dbReference type="EMBL" id="PNG05816.1"/>
    </source>
</evidence>
<protein>
    <submittedName>
        <fullName evidence="8">Type II secretion system protein F</fullName>
    </submittedName>
</protein>